<gene>
    <name evidence="2" type="ORF">J2Y69_000526</name>
</gene>
<dbReference type="Pfam" id="PF20218">
    <property type="entry name" value="DUF6578"/>
    <property type="match status" value="1"/>
</dbReference>
<reference evidence="2 3" key="1">
    <citation type="submission" date="2023-07" db="EMBL/GenBank/DDBJ databases">
        <title>Sorghum-associated microbial communities from plants grown in Nebraska, USA.</title>
        <authorList>
            <person name="Schachtman D."/>
        </authorList>
    </citation>
    <scope>NUCLEOTIDE SEQUENCE [LARGE SCALE GENOMIC DNA]</scope>
    <source>
        <strain evidence="2 3">2980</strain>
    </source>
</reference>
<dbReference type="RefSeq" id="WP_310017240.1">
    <property type="nucleotide sequence ID" value="NZ_JAVDUM010000002.1"/>
</dbReference>
<protein>
    <submittedName>
        <fullName evidence="2">Uncharacterized protein</fullName>
    </submittedName>
</protein>
<evidence type="ECO:0000313" key="2">
    <source>
        <dbReference type="EMBL" id="MDR6865941.1"/>
    </source>
</evidence>
<evidence type="ECO:0000256" key="1">
    <source>
        <dbReference type="SAM" id="MobiDB-lite"/>
    </source>
</evidence>
<organism evidence="2 3">
    <name type="scientific">Microbacterium resistens</name>
    <dbReference type="NCBI Taxonomy" id="156977"/>
    <lineage>
        <taxon>Bacteria</taxon>
        <taxon>Bacillati</taxon>
        <taxon>Actinomycetota</taxon>
        <taxon>Actinomycetes</taxon>
        <taxon>Micrococcales</taxon>
        <taxon>Microbacteriaceae</taxon>
        <taxon>Microbacterium</taxon>
    </lineage>
</organism>
<proteinExistence type="predicted"/>
<sequence>MRIEVVVKRWEQACCGAAFRVGDDVIWNLLAADPASTTPGGLSRFEEEHHDQTPDDVPHWEVTGTVRSIRGVSYPRIPVRAERRSFTLDTAHPATTPLSEVEEASGAGLSKYWVELDVADECELPPFVSSDSVRE</sequence>
<feature type="compositionally biased region" description="Basic and acidic residues" evidence="1">
    <location>
        <begin position="44"/>
        <end position="59"/>
    </location>
</feature>
<dbReference type="Proteomes" id="UP001259347">
    <property type="component" value="Unassembled WGS sequence"/>
</dbReference>
<dbReference type="EMBL" id="JAVDUM010000002">
    <property type="protein sequence ID" value="MDR6865941.1"/>
    <property type="molecule type" value="Genomic_DNA"/>
</dbReference>
<accession>A0ABU1S8J9</accession>
<dbReference type="InterPro" id="IPR046485">
    <property type="entry name" value="DUF6578"/>
</dbReference>
<evidence type="ECO:0000313" key="3">
    <source>
        <dbReference type="Proteomes" id="UP001259347"/>
    </source>
</evidence>
<comment type="caution">
    <text evidence="2">The sequence shown here is derived from an EMBL/GenBank/DDBJ whole genome shotgun (WGS) entry which is preliminary data.</text>
</comment>
<keyword evidence="3" id="KW-1185">Reference proteome</keyword>
<feature type="region of interest" description="Disordered" evidence="1">
    <location>
        <begin position="39"/>
        <end position="59"/>
    </location>
</feature>
<name>A0ABU1S8J9_9MICO</name>